<evidence type="ECO:0000313" key="1">
    <source>
        <dbReference type="EMBL" id="QEQ95604.1"/>
    </source>
</evidence>
<dbReference type="KEGG" id="ncu:F0U83_02180"/>
<keyword evidence="2" id="KW-1185">Reference proteome</keyword>
<proteinExistence type="predicted"/>
<dbReference type="Proteomes" id="UP000324760">
    <property type="component" value="Chromosome"/>
</dbReference>
<organism evidence="1 2">
    <name type="scientific">Neptunomonas concharum</name>
    <dbReference type="NCBI Taxonomy" id="1031538"/>
    <lineage>
        <taxon>Bacteria</taxon>
        <taxon>Pseudomonadati</taxon>
        <taxon>Pseudomonadota</taxon>
        <taxon>Gammaproteobacteria</taxon>
        <taxon>Oceanospirillales</taxon>
        <taxon>Oceanospirillaceae</taxon>
        <taxon>Neptunomonas</taxon>
    </lineage>
</organism>
<dbReference type="RefSeq" id="WP_138986308.1">
    <property type="nucleotide sequence ID" value="NZ_CP043869.1"/>
</dbReference>
<gene>
    <name evidence="1" type="ORF">F0U83_02180</name>
</gene>
<protein>
    <submittedName>
        <fullName evidence="1">Uncharacterized protein</fullName>
    </submittedName>
</protein>
<accession>A0A5P1R7J2</accession>
<reference evidence="1 2" key="1">
    <citation type="journal article" date="2019" name="Biochem. Eng. J.">
        <title>Metabolic engineering of the marine bacteria Neptunomonas concharum for the production of acetoin and meso-2,3-butanediol from acetate.</title>
        <authorList>
            <person name="Li W."/>
            <person name="Pu N."/>
            <person name="Liu C.-X."/>
            <person name="Yuan Q.-P."/>
            <person name="Li Z.-J."/>
        </authorList>
    </citation>
    <scope>NUCLEOTIDE SEQUENCE [LARGE SCALE GENOMIC DNA]</scope>
    <source>
        <strain evidence="1 2">JCM17730</strain>
    </source>
</reference>
<dbReference type="EMBL" id="CP043869">
    <property type="protein sequence ID" value="QEQ95604.1"/>
    <property type="molecule type" value="Genomic_DNA"/>
</dbReference>
<evidence type="ECO:0000313" key="2">
    <source>
        <dbReference type="Proteomes" id="UP000324760"/>
    </source>
</evidence>
<dbReference type="AlphaFoldDB" id="A0A5P1R7J2"/>
<name>A0A5P1R7J2_9GAMM</name>
<sequence>MNSRVNKFMPALFSSLVIFIYGNIANSAEVTLGSGDSPITLDSKDLHKIEKFSADWTGTTFDKCNHHPYQKRSIFFLTNENIKAEFTHSFRHITHNCMSGKHIPNDILNTKGGNAYGFSLTWSIHEKHPNLIGTLKLINTDTKESKIIHVKIWGYSRHREDLLIKIGDHPQYSSGPEQNNNILSVTFDGFKIKSIQRVDYKPKN</sequence>